<evidence type="ECO:0000256" key="5">
    <source>
        <dbReference type="SAM" id="Phobius"/>
    </source>
</evidence>
<feature type="transmembrane region" description="Helical" evidence="5">
    <location>
        <begin position="68"/>
        <end position="88"/>
    </location>
</feature>
<feature type="transmembrane region" description="Helical" evidence="5">
    <location>
        <begin position="6"/>
        <end position="24"/>
    </location>
</feature>
<dbReference type="OrthoDB" id="6400719at2"/>
<comment type="subcellular location">
    <subcellularLocation>
        <location evidence="1">Membrane</location>
        <topology evidence="1">Multi-pass membrane protein</topology>
    </subcellularLocation>
</comment>
<gene>
    <name evidence="6" type="ORF">DRF67_16325</name>
</gene>
<evidence type="ECO:0000256" key="3">
    <source>
        <dbReference type="ARBA" id="ARBA00022989"/>
    </source>
</evidence>
<keyword evidence="2 5" id="KW-0812">Transmembrane</keyword>
<organism evidence="6 7">
    <name type="scientific">Chryseobacterium pennipullorum</name>
    <dbReference type="NCBI Taxonomy" id="2258963"/>
    <lineage>
        <taxon>Bacteria</taxon>
        <taxon>Pseudomonadati</taxon>
        <taxon>Bacteroidota</taxon>
        <taxon>Flavobacteriia</taxon>
        <taxon>Flavobacteriales</taxon>
        <taxon>Weeksellaceae</taxon>
        <taxon>Chryseobacterium group</taxon>
        <taxon>Chryseobacterium</taxon>
    </lineage>
</organism>
<keyword evidence="7" id="KW-1185">Reference proteome</keyword>
<name>A0A3D9AVJ3_9FLAO</name>
<comment type="caution">
    <text evidence="6">The sequence shown here is derived from an EMBL/GenBank/DDBJ whole genome shotgun (WGS) entry which is preliminary data.</text>
</comment>
<dbReference type="RefSeq" id="WP_115929372.1">
    <property type="nucleotide sequence ID" value="NZ_QNVV01000017.1"/>
</dbReference>
<dbReference type="AlphaFoldDB" id="A0A3D9AVJ3"/>
<reference evidence="6 7" key="1">
    <citation type="submission" date="2018-06" db="EMBL/GenBank/DDBJ databases">
        <title>Novel Chryseobacterium species.</title>
        <authorList>
            <person name="Newman J."/>
            <person name="Hugo C."/>
            <person name="Oosthuizen L."/>
            <person name="Charimba G."/>
        </authorList>
    </citation>
    <scope>NUCLEOTIDE SEQUENCE [LARGE SCALE GENOMIC DNA]</scope>
    <source>
        <strain evidence="6 7">7_F195</strain>
    </source>
</reference>
<dbReference type="InterPro" id="IPR019109">
    <property type="entry name" value="MamF_MmsF"/>
</dbReference>
<accession>A0A3D9AVJ3</accession>
<feature type="transmembrane region" description="Helical" evidence="5">
    <location>
        <begin position="44"/>
        <end position="62"/>
    </location>
</feature>
<keyword evidence="3 5" id="KW-1133">Transmembrane helix</keyword>
<evidence type="ECO:0000256" key="2">
    <source>
        <dbReference type="ARBA" id="ARBA00022692"/>
    </source>
</evidence>
<dbReference type="Pfam" id="PF09685">
    <property type="entry name" value="MamF_MmsF"/>
    <property type="match status" value="1"/>
</dbReference>
<proteinExistence type="predicted"/>
<protein>
    <submittedName>
        <fullName evidence="6">DUF4870 domain-containing protein</fullName>
    </submittedName>
</protein>
<dbReference type="EMBL" id="QNVV01000017">
    <property type="protein sequence ID" value="REC45255.1"/>
    <property type="molecule type" value="Genomic_DNA"/>
</dbReference>
<evidence type="ECO:0000256" key="1">
    <source>
        <dbReference type="ARBA" id="ARBA00004141"/>
    </source>
</evidence>
<dbReference type="Proteomes" id="UP000256257">
    <property type="component" value="Unassembled WGS sequence"/>
</dbReference>
<keyword evidence="4 5" id="KW-0472">Membrane</keyword>
<sequence>MNNRTTAMVSYITFIGWLISYFSYRDRHEKDSFVSYHLEQSLGVMIFSIIVSIIVGVLMSVVPALSLLFSLLSLIPLILLVMGIINALNQVMKPVPLIGSFFERKFAFLQ</sequence>
<evidence type="ECO:0000313" key="7">
    <source>
        <dbReference type="Proteomes" id="UP000256257"/>
    </source>
</evidence>
<evidence type="ECO:0000313" key="6">
    <source>
        <dbReference type="EMBL" id="REC45255.1"/>
    </source>
</evidence>
<evidence type="ECO:0000256" key="4">
    <source>
        <dbReference type="ARBA" id="ARBA00023136"/>
    </source>
</evidence>